<sequence length="124" mass="14267">MHNYPGEVMFRAVPLIMTIIFLIMVIMIVIRVIKAGRKWVADSSSPVLSEKARVITKRTDVSSYGRGAQSHGRRNFTTYFVTFELPDGERKEFKVKDKDYGTLVEGDEGYLTFQGSRYQGFDRF</sequence>
<protein>
    <submittedName>
        <fullName evidence="2">DUF2500 domain-containing protein</fullName>
    </submittedName>
</protein>
<dbReference type="EMBL" id="CP158367">
    <property type="protein sequence ID" value="XBX73547.1"/>
    <property type="molecule type" value="Genomic_DNA"/>
</dbReference>
<keyword evidence="1" id="KW-0472">Membrane</keyword>
<evidence type="ECO:0000256" key="1">
    <source>
        <dbReference type="SAM" id="Phobius"/>
    </source>
</evidence>
<reference evidence="2" key="1">
    <citation type="journal article" date="2013" name="Extremophiles">
        <title>Proteinivorax tanatarense gen. nov., sp. nov., an anaerobic, haloalkaliphilic, proteolytic bacterium isolated from a decaying algal bloom, and proposal of Proteinivoraceae fam. nov.</title>
        <authorList>
            <person name="Kevbrin V."/>
            <person name="Boltyanskaya Y."/>
            <person name="Zhilina T."/>
            <person name="Kolganova T."/>
            <person name="Lavrentjeva E."/>
            <person name="Kuznetsov B."/>
        </authorList>
    </citation>
    <scope>NUCLEOTIDE SEQUENCE</scope>
    <source>
        <strain evidence="2">Z-910T</strain>
    </source>
</reference>
<dbReference type="RefSeq" id="WP_350342307.1">
    <property type="nucleotide sequence ID" value="NZ_CP158367.1"/>
</dbReference>
<feature type="transmembrane region" description="Helical" evidence="1">
    <location>
        <begin position="12"/>
        <end position="33"/>
    </location>
</feature>
<keyword evidence="1" id="KW-0812">Transmembrane</keyword>
<organism evidence="2">
    <name type="scientific">Proteinivorax tanatarense</name>
    <dbReference type="NCBI Taxonomy" id="1260629"/>
    <lineage>
        <taxon>Bacteria</taxon>
        <taxon>Bacillati</taxon>
        <taxon>Bacillota</taxon>
        <taxon>Clostridia</taxon>
        <taxon>Eubacteriales</taxon>
        <taxon>Proteinivoracaceae</taxon>
        <taxon>Proteinivorax</taxon>
    </lineage>
</organism>
<accession>A0AAU7VHB2</accession>
<dbReference type="AlphaFoldDB" id="A0AAU7VHB2"/>
<dbReference type="Pfam" id="PF10694">
    <property type="entry name" value="DUF2500"/>
    <property type="match status" value="1"/>
</dbReference>
<gene>
    <name evidence="2" type="ORF">PRVXT_001534</name>
</gene>
<dbReference type="InterPro" id="IPR019635">
    <property type="entry name" value="DUF2500"/>
</dbReference>
<proteinExistence type="predicted"/>
<reference evidence="2" key="2">
    <citation type="submission" date="2024-06" db="EMBL/GenBank/DDBJ databases">
        <authorList>
            <person name="Petrova K.O."/>
            <person name="Toshchakov S.V."/>
            <person name="Boltjanskaja Y.V."/>
            <person name="Kevbrin V."/>
        </authorList>
    </citation>
    <scope>NUCLEOTIDE SEQUENCE</scope>
    <source>
        <strain evidence="2">Z-910T</strain>
    </source>
</reference>
<evidence type="ECO:0000313" key="2">
    <source>
        <dbReference type="EMBL" id="XBX73547.1"/>
    </source>
</evidence>
<name>A0AAU7VHB2_9FIRM</name>
<keyword evidence="1" id="KW-1133">Transmembrane helix</keyword>
<dbReference type="Gene3D" id="2.40.50.660">
    <property type="match status" value="1"/>
</dbReference>